<dbReference type="InterPro" id="IPR023772">
    <property type="entry name" value="DNA-bd_HTH_TetR-type_CS"/>
</dbReference>
<protein>
    <recommendedName>
        <fullName evidence="3">HTH tetR-type domain-containing protein</fullName>
    </recommendedName>
</protein>
<reference evidence="4" key="1">
    <citation type="submission" date="2022-12" db="EMBL/GenBank/DDBJ databases">
        <title>Reference genome sequencing for broad-spectrum identification of bacterial and archaeal isolates by mass spectrometry.</title>
        <authorList>
            <person name="Sekiguchi Y."/>
            <person name="Tourlousse D.M."/>
        </authorList>
    </citation>
    <scope>NUCLEOTIDE SEQUENCE</scope>
    <source>
        <strain evidence="4">10succ1</strain>
    </source>
</reference>
<dbReference type="GO" id="GO:0003677">
    <property type="term" value="F:DNA binding"/>
    <property type="evidence" value="ECO:0007669"/>
    <property type="project" value="UniProtKB-UniRule"/>
</dbReference>
<keyword evidence="5" id="KW-1185">Reference proteome</keyword>
<evidence type="ECO:0000259" key="3">
    <source>
        <dbReference type="PROSITE" id="PS50977"/>
    </source>
</evidence>
<dbReference type="EMBL" id="BSDY01000001">
    <property type="protein sequence ID" value="GLI54615.1"/>
    <property type="molecule type" value="Genomic_DNA"/>
</dbReference>
<dbReference type="InterPro" id="IPR050624">
    <property type="entry name" value="HTH-type_Tx_Regulator"/>
</dbReference>
<dbReference type="Pfam" id="PF00440">
    <property type="entry name" value="TetR_N"/>
    <property type="match status" value="1"/>
</dbReference>
<dbReference type="PANTHER" id="PTHR43479:SF11">
    <property type="entry name" value="ACREF_ENVCD OPERON REPRESSOR-RELATED"/>
    <property type="match status" value="1"/>
</dbReference>
<dbReference type="SUPFAM" id="SSF46689">
    <property type="entry name" value="Homeodomain-like"/>
    <property type="match status" value="1"/>
</dbReference>
<gene>
    <name evidence="4" type="ORF">PM10SUCC1_01300</name>
</gene>
<feature type="DNA-binding region" description="H-T-H motif" evidence="2">
    <location>
        <begin position="29"/>
        <end position="48"/>
    </location>
</feature>
<dbReference type="PRINTS" id="PR00455">
    <property type="entry name" value="HTHTETR"/>
</dbReference>
<dbReference type="PROSITE" id="PS01081">
    <property type="entry name" value="HTH_TETR_1"/>
    <property type="match status" value="1"/>
</dbReference>
<dbReference type="PROSITE" id="PS50977">
    <property type="entry name" value="HTH_TETR_2"/>
    <property type="match status" value="1"/>
</dbReference>
<dbReference type="PANTHER" id="PTHR43479">
    <property type="entry name" value="ACREF/ENVCD OPERON REPRESSOR-RELATED"/>
    <property type="match status" value="1"/>
</dbReference>
<accession>A0A9W6GIK0</accession>
<evidence type="ECO:0000256" key="2">
    <source>
        <dbReference type="PROSITE-ProRule" id="PRU00335"/>
    </source>
</evidence>
<keyword evidence="1 2" id="KW-0238">DNA-binding</keyword>
<evidence type="ECO:0000313" key="4">
    <source>
        <dbReference type="EMBL" id="GLI54615.1"/>
    </source>
</evidence>
<evidence type="ECO:0000313" key="5">
    <source>
        <dbReference type="Proteomes" id="UP001144471"/>
    </source>
</evidence>
<name>A0A9W6GIK0_9FUSO</name>
<proteinExistence type="predicted"/>
<evidence type="ECO:0000256" key="1">
    <source>
        <dbReference type="ARBA" id="ARBA00023125"/>
    </source>
</evidence>
<dbReference type="InterPro" id="IPR009057">
    <property type="entry name" value="Homeodomain-like_sf"/>
</dbReference>
<dbReference type="AlphaFoldDB" id="A0A9W6GIK0"/>
<feature type="domain" description="HTH tetR-type" evidence="3">
    <location>
        <begin position="6"/>
        <end position="66"/>
    </location>
</feature>
<dbReference type="RefSeq" id="WP_281832393.1">
    <property type="nucleotide sequence ID" value="NZ_BSDY01000001.1"/>
</dbReference>
<dbReference type="Gene3D" id="1.10.357.10">
    <property type="entry name" value="Tetracycline Repressor, domain 2"/>
    <property type="match status" value="1"/>
</dbReference>
<comment type="caution">
    <text evidence="4">The sequence shown here is derived from an EMBL/GenBank/DDBJ whole genome shotgun (WGS) entry which is preliminary data.</text>
</comment>
<dbReference type="Proteomes" id="UP001144471">
    <property type="component" value="Unassembled WGS sequence"/>
</dbReference>
<sequence length="199" mass="23198">MQVKKESVYNNIYNSALNEFWVNGYDKATMRNIAKNANITLGNIYRYFPNKASLFEEIVGSTYYNFLSFIEDHKNMILNIHQDDRNAYIANLLNNYLALDRKKVSILLNGSAGTKFENFEKKNIELLAAFSADVADVMEEKEGIVIVDPEIHFFIAETMFSSIKRMTLLFNDEKKIKTYIEKLFVGYHTELIKRLGYRK</sequence>
<dbReference type="InterPro" id="IPR001647">
    <property type="entry name" value="HTH_TetR"/>
</dbReference>
<organism evidence="4 5">
    <name type="scientific">Propionigenium maris DSM 9537</name>
    <dbReference type="NCBI Taxonomy" id="1123000"/>
    <lineage>
        <taxon>Bacteria</taxon>
        <taxon>Fusobacteriati</taxon>
        <taxon>Fusobacteriota</taxon>
        <taxon>Fusobacteriia</taxon>
        <taxon>Fusobacteriales</taxon>
        <taxon>Fusobacteriaceae</taxon>
        <taxon>Propionigenium</taxon>
    </lineage>
</organism>